<dbReference type="PANTHER" id="PTHR43201">
    <property type="entry name" value="ACYL-COA SYNTHETASE"/>
    <property type="match status" value="1"/>
</dbReference>
<name>A0A448TRZ9_9PAST</name>
<dbReference type="GO" id="GO:0031956">
    <property type="term" value="F:medium-chain fatty acid-CoA ligase activity"/>
    <property type="evidence" value="ECO:0007669"/>
    <property type="project" value="TreeGrafter"/>
</dbReference>
<dbReference type="NCBIfam" id="TIGR01923">
    <property type="entry name" value="menE"/>
    <property type="match status" value="1"/>
</dbReference>
<protein>
    <submittedName>
        <fullName evidence="8">O-succinylbenzoic acid--CoA ligase</fullName>
        <ecNumber evidence="8">6.2.1.26</ecNumber>
    </submittedName>
</protein>
<dbReference type="CDD" id="cd17630">
    <property type="entry name" value="OSB_MenE-like"/>
    <property type="match status" value="1"/>
</dbReference>
<dbReference type="EC" id="6.2.1.26" evidence="8"/>
<evidence type="ECO:0000256" key="2">
    <source>
        <dbReference type="ARBA" id="ARBA00022428"/>
    </source>
</evidence>
<evidence type="ECO:0000256" key="1">
    <source>
        <dbReference type="ARBA" id="ARBA00006432"/>
    </source>
</evidence>
<dbReference type="Gene3D" id="3.40.50.12780">
    <property type="entry name" value="N-terminal domain of ligase-like"/>
    <property type="match status" value="1"/>
</dbReference>
<keyword evidence="5" id="KW-0067">ATP-binding</keyword>
<dbReference type="KEGG" id="adp:NCTC12871_00091"/>
<dbReference type="Proteomes" id="UP000279799">
    <property type="component" value="Chromosome"/>
</dbReference>
<dbReference type="EMBL" id="LR134510">
    <property type="protein sequence ID" value="VEJ08686.1"/>
    <property type="molecule type" value="Genomic_DNA"/>
</dbReference>
<proteinExistence type="inferred from homology"/>
<evidence type="ECO:0000313" key="9">
    <source>
        <dbReference type="Proteomes" id="UP000279799"/>
    </source>
</evidence>
<evidence type="ECO:0000256" key="4">
    <source>
        <dbReference type="ARBA" id="ARBA00022741"/>
    </source>
</evidence>
<dbReference type="PROSITE" id="PS00455">
    <property type="entry name" value="AMP_BINDING"/>
    <property type="match status" value="1"/>
</dbReference>
<dbReference type="AlphaFoldDB" id="A0A448TRZ9"/>
<keyword evidence="3 8" id="KW-0436">Ligase</keyword>
<dbReference type="InterPro" id="IPR045851">
    <property type="entry name" value="AMP-bd_C_sf"/>
</dbReference>
<keyword evidence="4" id="KW-0547">Nucleotide-binding</keyword>
<keyword evidence="2" id="KW-0474">Menaquinone biosynthesis</keyword>
<dbReference type="GO" id="GO:0006631">
    <property type="term" value="P:fatty acid metabolic process"/>
    <property type="evidence" value="ECO:0007669"/>
    <property type="project" value="TreeGrafter"/>
</dbReference>
<sequence>MNLLWQDFANCGKNQNRIALRDSQGNLFSWKEVTGLISTFAEQLKQQGIKKGSGVALCGRNSENLVFLYLATIQLGARALGINPAFSAQKCASIFENSQIDFYYLDPTAIHLQQDLKKFYENRGVELNLPPYLDLISPTDNTDNTAISNFTEDDYHHLPITMTLTSGSTGLPKAVVHSLQAHLENAAGVCDLMQFQATDSYLLSLPIYHVSGQGIIWRWLQRGAVLHFVQDDFYDSLSQVTHASLVPTQAQRFLQYLVEHPTKTYRTKHLLLGGASIPVALTQALAQANIQSYCGYGMTEMASTIFAKKADASSGVGQPLPKRIFKLVNDEICLKGAGLALGYWQKDGIHPLTNGDGFFATKDKGVWKNNELFIIGRVDNQFISGGENIQPEEIESILKEHPLVKQVFVLPIADKEFGHRPVAMIELNTEFNEENILIIKAWLKGKLEKFKHPIAYYLLESEKFQSQGSIKISRNLLQKELEKLI</sequence>
<dbReference type="OrthoDB" id="9803968at2"/>
<evidence type="ECO:0000259" key="6">
    <source>
        <dbReference type="Pfam" id="PF00501"/>
    </source>
</evidence>
<dbReference type="InterPro" id="IPR000873">
    <property type="entry name" value="AMP-dep_synth/lig_dom"/>
</dbReference>
<keyword evidence="9" id="KW-1185">Reference proteome</keyword>
<dbReference type="PANTHER" id="PTHR43201:SF5">
    <property type="entry name" value="MEDIUM-CHAIN ACYL-COA LIGASE ACSF2, MITOCHONDRIAL"/>
    <property type="match status" value="1"/>
</dbReference>
<dbReference type="GO" id="GO:0005524">
    <property type="term" value="F:ATP binding"/>
    <property type="evidence" value="ECO:0007669"/>
    <property type="project" value="UniProtKB-KW"/>
</dbReference>
<dbReference type="NCBIfam" id="NF006539">
    <property type="entry name" value="PRK09029.1"/>
    <property type="match status" value="1"/>
</dbReference>
<evidence type="ECO:0000256" key="5">
    <source>
        <dbReference type="ARBA" id="ARBA00022840"/>
    </source>
</evidence>
<dbReference type="InterPro" id="IPR010192">
    <property type="entry name" value="MenE"/>
</dbReference>
<dbReference type="InterPro" id="IPR042099">
    <property type="entry name" value="ANL_N_sf"/>
</dbReference>
<comment type="similarity">
    <text evidence="1">Belongs to the ATP-dependent AMP-binding enzyme family.</text>
</comment>
<dbReference type="Gene3D" id="3.30.300.30">
    <property type="match status" value="1"/>
</dbReference>
<dbReference type="GO" id="GO:0009234">
    <property type="term" value="P:menaquinone biosynthetic process"/>
    <property type="evidence" value="ECO:0007669"/>
    <property type="project" value="UniProtKB-KW"/>
</dbReference>
<dbReference type="Pfam" id="PF13193">
    <property type="entry name" value="AMP-binding_C"/>
    <property type="match status" value="1"/>
</dbReference>
<evidence type="ECO:0000313" key="8">
    <source>
        <dbReference type="EMBL" id="VEJ08686.1"/>
    </source>
</evidence>
<feature type="domain" description="AMP-dependent synthetase/ligase" evidence="6">
    <location>
        <begin position="10"/>
        <end position="344"/>
    </location>
</feature>
<dbReference type="SUPFAM" id="SSF56801">
    <property type="entry name" value="Acetyl-CoA synthetase-like"/>
    <property type="match status" value="1"/>
</dbReference>
<organism evidence="8 9">
    <name type="scientific">Actinobacillus delphinicola</name>
    <dbReference type="NCBI Taxonomy" id="51161"/>
    <lineage>
        <taxon>Bacteria</taxon>
        <taxon>Pseudomonadati</taxon>
        <taxon>Pseudomonadota</taxon>
        <taxon>Gammaproteobacteria</taxon>
        <taxon>Pasteurellales</taxon>
        <taxon>Pasteurellaceae</taxon>
        <taxon>Actinobacillus</taxon>
    </lineage>
</organism>
<evidence type="ECO:0000259" key="7">
    <source>
        <dbReference type="Pfam" id="PF13193"/>
    </source>
</evidence>
<dbReference type="RefSeq" id="WP_126597972.1">
    <property type="nucleotide sequence ID" value="NZ_LR134510.1"/>
</dbReference>
<dbReference type="InterPro" id="IPR020845">
    <property type="entry name" value="AMP-binding_CS"/>
</dbReference>
<dbReference type="InterPro" id="IPR025110">
    <property type="entry name" value="AMP-bd_C"/>
</dbReference>
<dbReference type="Pfam" id="PF00501">
    <property type="entry name" value="AMP-binding"/>
    <property type="match status" value="1"/>
</dbReference>
<reference evidence="8 9" key="1">
    <citation type="submission" date="2018-12" db="EMBL/GenBank/DDBJ databases">
        <authorList>
            <consortium name="Pathogen Informatics"/>
        </authorList>
    </citation>
    <scope>NUCLEOTIDE SEQUENCE [LARGE SCALE GENOMIC DNA]</scope>
    <source>
        <strain evidence="8 9">NCTC12871</strain>
    </source>
</reference>
<dbReference type="GO" id="GO:0008756">
    <property type="term" value="F:o-succinylbenzoate-CoA ligase activity"/>
    <property type="evidence" value="ECO:0007669"/>
    <property type="project" value="UniProtKB-EC"/>
</dbReference>
<feature type="domain" description="AMP-binding enzyme C-terminal" evidence="7">
    <location>
        <begin position="393"/>
        <end position="459"/>
    </location>
</feature>
<gene>
    <name evidence="8" type="primary">menE</name>
    <name evidence="8" type="ORF">NCTC12871_00091</name>
</gene>
<accession>A0A448TRZ9</accession>
<evidence type="ECO:0000256" key="3">
    <source>
        <dbReference type="ARBA" id="ARBA00022598"/>
    </source>
</evidence>